<dbReference type="PANTHER" id="PTHR11439">
    <property type="entry name" value="GAG-POL-RELATED RETROTRANSPOSON"/>
    <property type="match status" value="1"/>
</dbReference>
<dbReference type="EMBL" id="BQNB010016751">
    <property type="protein sequence ID" value="GJT55376.1"/>
    <property type="molecule type" value="Genomic_DNA"/>
</dbReference>
<evidence type="ECO:0000313" key="4">
    <source>
        <dbReference type="Proteomes" id="UP001151760"/>
    </source>
</evidence>
<feature type="compositionally biased region" description="Polar residues" evidence="1">
    <location>
        <begin position="387"/>
        <end position="401"/>
    </location>
</feature>
<reference evidence="3" key="1">
    <citation type="journal article" date="2022" name="Int. J. Mol. Sci.">
        <title>Draft Genome of Tanacetum Coccineum: Genomic Comparison of Closely Related Tanacetum-Family Plants.</title>
        <authorList>
            <person name="Yamashiro T."/>
            <person name="Shiraishi A."/>
            <person name="Nakayama K."/>
            <person name="Satake H."/>
        </authorList>
    </citation>
    <scope>NUCLEOTIDE SEQUENCE</scope>
</reference>
<gene>
    <name evidence="3" type="ORF">Tco_0990430</name>
</gene>
<keyword evidence="2" id="KW-0812">Transmembrane</keyword>
<dbReference type="PANTHER" id="PTHR11439:SF495">
    <property type="entry name" value="REVERSE TRANSCRIPTASE, RNA-DEPENDENT DNA POLYMERASE-RELATED"/>
    <property type="match status" value="1"/>
</dbReference>
<proteinExistence type="predicted"/>
<feature type="transmembrane region" description="Helical" evidence="2">
    <location>
        <begin position="309"/>
        <end position="331"/>
    </location>
</feature>
<organism evidence="3 4">
    <name type="scientific">Tanacetum coccineum</name>
    <dbReference type="NCBI Taxonomy" id="301880"/>
    <lineage>
        <taxon>Eukaryota</taxon>
        <taxon>Viridiplantae</taxon>
        <taxon>Streptophyta</taxon>
        <taxon>Embryophyta</taxon>
        <taxon>Tracheophyta</taxon>
        <taxon>Spermatophyta</taxon>
        <taxon>Magnoliopsida</taxon>
        <taxon>eudicotyledons</taxon>
        <taxon>Gunneridae</taxon>
        <taxon>Pentapetalae</taxon>
        <taxon>asterids</taxon>
        <taxon>campanulids</taxon>
        <taxon>Asterales</taxon>
        <taxon>Asteraceae</taxon>
        <taxon>Asteroideae</taxon>
        <taxon>Anthemideae</taxon>
        <taxon>Anthemidinae</taxon>
        <taxon>Tanacetum</taxon>
    </lineage>
</organism>
<keyword evidence="2" id="KW-0472">Membrane</keyword>
<protein>
    <submittedName>
        <fullName evidence="3">Ribonuclease H-like domain-containing protein</fullName>
    </submittedName>
</protein>
<sequence length="443" mass="50560">MNYNGKIPIISYIRHFGCHVTILNTIDHLGKFEGKSDEGFLVGYSLNSKAFKKTSMNYQPVRSENQANKTAGPKEANHSADYFVFQYGPLILLKQSKSSDARMKTEALERMYDKNTEDDLLLKAGARLIAQFLPYGKKAIWDKIRFTEISKDERGALRIEPLYTSGLCFRIWESVIDQMDVKYPKFPKKVYKVVKALYGLHQALVYWRLISWQYKKQTIMATSTTEAEYVAAANCCGQKNPVFHSKTKHIEIRHHFIRDAYEKKLIQVLKIHTNDNVGDLLTKAFDVSGWILVDYLEFIISFGMRIEGYIWMVLLLGLGKKMLFGLSILMASLKFVDQHNMVACLEKSEENTEFHQIVDFLSTCSINYALTGSSNIRIINSRDSLEGTNRSEGNQVQSSHDSPLLGDHTSEKAEGGLNLEKLLFCALDYLSNGFLLWDTSKDD</sequence>
<keyword evidence="2" id="KW-1133">Transmembrane helix</keyword>
<reference evidence="3" key="2">
    <citation type="submission" date="2022-01" db="EMBL/GenBank/DDBJ databases">
        <authorList>
            <person name="Yamashiro T."/>
            <person name="Shiraishi A."/>
            <person name="Satake H."/>
            <person name="Nakayama K."/>
        </authorList>
    </citation>
    <scope>NUCLEOTIDE SEQUENCE</scope>
</reference>
<dbReference type="CDD" id="cd09272">
    <property type="entry name" value="RNase_HI_RT_Ty1"/>
    <property type="match status" value="1"/>
</dbReference>
<name>A0ABQ5EWF3_9ASTR</name>
<dbReference type="Proteomes" id="UP001151760">
    <property type="component" value="Unassembled WGS sequence"/>
</dbReference>
<keyword evidence="4" id="KW-1185">Reference proteome</keyword>
<evidence type="ECO:0000313" key="3">
    <source>
        <dbReference type="EMBL" id="GJT55376.1"/>
    </source>
</evidence>
<comment type="caution">
    <text evidence="3">The sequence shown here is derived from an EMBL/GenBank/DDBJ whole genome shotgun (WGS) entry which is preliminary data.</text>
</comment>
<evidence type="ECO:0000256" key="1">
    <source>
        <dbReference type="SAM" id="MobiDB-lite"/>
    </source>
</evidence>
<accession>A0ABQ5EWF3</accession>
<feature type="region of interest" description="Disordered" evidence="1">
    <location>
        <begin position="387"/>
        <end position="407"/>
    </location>
</feature>
<evidence type="ECO:0000256" key="2">
    <source>
        <dbReference type="SAM" id="Phobius"/>
    </source>
</evidence>